<evidence type="ECO:0000256" key="21">
    <source>
        <dbReference type="ARBA" id="ARBA00043762"/>
    </source>
</evidence>
<comment type="catalytic activity">
    <reaction evidence="22">
        <text>1D-myo-inositol 2,3-bisphosphate + H2O = 1D-myo-inositol 2-phosphate + phosphate</text>
        <dbReference type="Rhea" id="RHEA:77139"/>
        <dbReference type="ChEBI" id="CHEBI:15377"/>
        <dbReference type="ChEBI" id="CHEBI:43474"/>
        <dbReference type="ChEBI" id="CHEBI:84142"/>
        <dbReference type="ChEBI" id="CHEBI:195538"/>
    </reaction>
    <physiologicalReaction direction="left-to-right" evidence="22">
        <dbReference type="Rhea" id="RHEA:77140"/>
    </physiologicalReaction>
</comment>
<evidence type="ECO:0000256" key="13">
    <source>
        <dbReference type="ARBA" id="ARBA00043671"/>
    </source>
</evidence>
<name>A0A401S6F7_CHIPU</name>
<dbReference type="OrthoDB" id="6509975at2759"/>
<keyword evidence="6" id="KW-1003">Cell membrane</keyword>
<comment type="catalytic activity">
    <reaction evidence="20">
        <text>1D-myo-inositol 1,2,3,5,6-pentakisphosphate + H2O = 1D-myo-inositol 1,2,3,6-tetrakisphosphate + phosphate</text>
        <dbReference type="Rhea" id="RHEA:77111"/>
        <dbReference type="ChEBI" id="CHEBI:15377"/>
        <dbReference type="ChEBI" id="CHEBI:43474"/>
        <dbReference type="ChEBI" id="CHEBI:58747"/>
        <dbReference type="ChEBI" id="CHEBI:195534"/>
    </reaction>
    <physiologicalReaction direction="left-to-right" evidence="20">
        <dbReference type="Rhea" id="RHEA:77112"/>
    </physiologicalReaction>
</comment>
<comment type="subcellular location">
    <subcellularLocation>
        <location evidence="1">Cell membrane</location>
    </subcellularLocation>
</comment>
<dbReference type="GO" id="GO:0034417">
    <property type="term" value="F:bisphosphoglycerate 3-phosphatase activity"/>
    <property type="evidence" value="ECO:0007669"/>
    <property type="project" value="UniProtKB-EC"/>
</dbReference>
<evidence type="ECO:0000256" key="10">
    <source>
        <dbReference type="ARBA" id="ARBA00023180"/>
    </source>
</evidence>
<gene>
    <name evidence="27" type="ORF">chiPu_0004374</name>
</gene>
<evidence type="ECO:0000256" key="26">
    <source>
        <dbReference type="SAM" id="SignalP"/>
    </source>
</evidence>
<evidence type="ECO:0000256" key="7">
    <source>
        <dbReference type="ARBA" id="ARBA00022729"/>
    </source>
</evidence>
<dbReference type="PIRSF" id="PIRSF000894">
    <property type="entry name" value="Acid_phosphatase"/>
    <property type="match status" value="1"/>
</dbReference>
<evidence type="ECO:0000256" key="11">
    <source>
        <dbReference type="ARBA" id="ARBA00031642"/>
    </source>
</evidence>
<comment type="catalytic activity">
    <reaction evidence="15">
        <text>1D-myo-inositol hexakisphosphate + H2O = 1D-myo-inositol 1,2,4,5,6-pentakisphosphate + phosphate</text>
        <dbReference type="Rhea" id="RHEA:16989"/>
        <dbReference type="ChEBI" id="CHEBI:15377"/>
        <dbReference type="ChEBI" id="CHEBI:43474"/>
        <dbReference type="ChEBI" id="CHEBI:57798"/>
        <dbReference type="ChEBI" id="CHEBI:58130"/>
        <dbReference type="EC" id="3.1.3.62"/>
    </reaction>
    <physiologicalReaction direction="left-to-right" evidence="15">
        <dbReference type="Rhea" id="RHEA:16990"/>
    </physiologicalReaction>
</comment>
<evidence type="ECO:0000256" key="20">
    <source>
        <dbReference type="ARBA" id="ARBA00043757"/>
    </source>
</evidence>
<dbReference type="Pfam" id="PF00328">
    <property type="entry name" value="His_Phos_2"/>
    <property type="match status" value="1"/>
</dbReference>
<evidence type="ECO:0000256" key="24">
    <source>
        <dbReference type="ARBA" id="ARBA00043832"/>
    </source>
</evidence>
<dbReference type="EMBL" id="BEZZ01000106">
    <property type="protein sequence ID" value="GCC25960.1"/>
    <property type="molecule type" value="Genomic_DNA"/>
</dbReference>
<reference evidence="27 28" key="1">
    <citation type="journal article" date="2018" name="Nat. Ecol. Evol.">
        <title>Shark genomes provide insights into elasmobranch evolution and the origin of vertebrates.</title>
        <authorList>
            <person name="Hara Y"/>
            <person name="Yamaguchi K"/>
            <person name="Onimaru K"/>
            <person name="Kadota M"/>
            <person name="Koyanagi M"/>
            <person name="Keeley SD"/>
            <person name="Tatsumi K"/>
            <person name="Tanaka K"/>
            <person name="Motone F"/>
            <person name="Kageyama Y"/>
            <person name="Nozu R"/>
            <person name="Adachi N"/>
            <person name="Nishimura O"/>
            <person name="Nakagawa R"/>
            <person name="Tanegashima C"/>
            <person name="Kiyatake I"/>
            <person name="Matsumoto R"/>
            <person name="Murakumo K"/>
            <person name="Nishida K"/>
            <person name="Terakita A"/>
            <person name="Kuratani S"/>
            <person name="Sato K"/>
            <person name="Hyodo S Kuraku.S."/>
        </authorList>
    </citation>
    <scope>NUCLEOTIDE SEQUENCE [LARGE SCALE GENOMIC DNA]</scope>
</reference>
<feature type="disulfide bond" evidence="25">
    <location>
        <begin position="265"/>
        <end position="279"/>
    </location>
</feature>
<evidence type="ECO:0000256" key="15">
    <source>
        <dbReference type="ARBA" id="ARBA00043691"/>
    </source>
</evidence>
<evidence type="ECO:0000313" key="27">
    <source>
        <dbReference type="EMBL" id="GCC25960.1"/>
    </source>
</evidence>
<dbReference type="GO" id="GO:0052745">
    <property type="term" value="F:inositol phosphate phosphatase activity"/>
    <property type="evidence" value="ECO:0007669"/>
    <property type="project" value="TreeGrafter"/>
</dbReference>
<dbReference type="FunFam" id="3.40.50.1240:FF:000014">
    <property type="entry name" value="Multiple inositol polyphosphate phosphatase 1"/>
    <property type="match status" value="1"/>
</dbReference>
<evidence type="ECO:0000256" key="16">
    <source>
        <dbReference type="ARBA" id="ARBA00043733"/>
    </source>
</evidence>
<dbReference type="PANTHER" id="PTHR20963:SF8">
    <property type="entry name" value="MULTIPLE INOSITOL POLYPHOSPHATE PHOSPHATASE 1"/>
    <property type="match status" value="1"/>
</dbReference>
<feature type="chain" id="PRO_5019513708" description="Multiple inositol polyphosphate phosphatase 1" evidence="26">
    <location>
        <begin position="33"/>
        <end position="468"/>
    </location>
</feature>
<comment type="catalytic activity">
    <reaction evidence="24">
        <text>(2R)-2,3-bisphosphoglycerate + H2O = (2R)-2-phosphoglycerate + phosphate</text>
        <dbReference type="Rhea" id="RHEA:27381"/>
        <dbReference type="ChEBI" id="CHEBI:15377"/>
        <dbReference type="ChEBI" id="CHEBI:43474"/>
        <dbReference type="ChEBI" id="CHEBI:58248"/>
        <dbReference type="ChEBI" id="CHEBI:58289"/>
        <dbReference type="EC" id="3.1.3.80"/>
    </reaction>
    <physiologicalReaction direction="left-to-right" evidence="24">
        <dbReference type="Rhea" id="RHEA:27382"/>
    </physiologicalReaction>
</comment>
<dbReference type="AlphaFoldDB" id="A0A401S6F7"/>
<protein>
    <recommendedName>
        <fullName evidence="5">Multiple inositol polyphosphate phosphatase 1</fullName>
        <ecNumber evidence="4">3.1.3.62</ecNumber>
        <ecNumber evidence="3">3.1.3.80</ecNumber>
    </recommendedName>
    <alternativeName>
        <fullName evidence="11">2,3-bisphosphoglycerate 3-phosphatase</fullName>
    </alternativeName>
</protein>
<evidence type="ECO:0000256" key="1">
    <source>
        <dbReference type="ARBA" id="ARBA00004236"/>
    </source>
</evidence>
<keyword evidence="25" id="KW-1015">Disulfide bond</keyword>
<proteinExistence type="inferred from homology"/>
<evidence type="ECO:0000256" key="2">
    <source>
        <dbReference type="ARBA" id="ARBA00008422"/>
    </source>
</evidence>
<keyword evidence="28" id="KW-1185">Reference proteome</keyword>
<dbReference type="EC" id="3.1.3.62" evidence="4"/>
<comment type="catalytic activity">
    <reaction evidence="16">
        <text>1D-myo-inositol 1,2,3-trisphosphate + H2O = 1D-myo-inositol 2,3-bisphosphate + phosphate</text>
        <dbReference type="Rhea" id="RHEA:77127"/>
        <dbReference type="ChEBI" id="CHEBI:15377"/>
        <dbReference type="ChEBI" id="CHEBI:43474"/>
        <dbReference type="ChEBI" id="CHEBI:195536"/>
        <dbReference type="ChEBI" id="CHEBI:195538"/>
    </reaction>
    <physiologicalReaction direction="left-to-right" evidence="16">
        <dbReference type="Rhea" id="RHEA:77128"/>
    </physiologicalReaction>
</comment>
<evidence type="ECO:0000256" key="6">
    <source>
        <dbReference type="ARBA" id="ARBA00022475"/>
    </source>
</evidence>
<dbReference type="InterPro" id="IPR016274">
    <property type="entry name" value="Histidine_acid_Pase_euk"/>
</dbReference>
<organism evidence="27 28">
    <name type="scientific">Chiloscyllium punctatum</name>
    <name type="common">Brownbanded bambooshark</name>
    <name type="synonym">Hemiscyllium punctatum</name>
    <dbReference type="NCBI Taxonomy" id="137246"/>
    <lineage>
        <taxon>Eukaryota</taxon>
        <taxon>Metazoa</taxon>
        <taxon>Chordata</taxon>
        <taxon>Craniata</taxon>
        <taxon>Vertebrata</taxon>
        <taxon>Chondrichthyes</taxon>
        <taxon>Elasmobranchii</taxon>
        <taxon>Galeomorphii</taxon>
        <taxon>Galeoidea</taxon>
        <taxon>Orectolobiformes</taxon>
        <taxon>Hemiscylliidae</taxon>
        <taxon>Chiloscyllium</taxon>
    </lineage>
</organism>
<evidence type="ECO:0000256" key="12">
    <source>
        <dbReference type="ARBA" id="ARBA00043668"/>
    </source>
</evidence>
<dbReference type="InterPro" id="IPR029033">
    <property type="entry name" value="His_PPase_superfam"/>
</dbReference>
<dbReference type="InterPro" id="IPR000560">
    <property type="entry name" value="His_Pase_clade-2"/>
</dbReference>
<evidence type="ECO:0000256" key="5">
    <source>
        <dbReference type="ARBA" id="ARBA00018097"/>
    </source>
</evidence>
<evidence type="ECO:0000256" key="17">
    <source>
        <dbReference type="ARBA" id="ARBA00043739"/>
    </source>
</evidence>
<dbReference type="CDD" id="cd07061">
    <property type="entry name" value="HP_HAP_like"/>
    <property type="match status" value="1"/>
</dbReference>
<evidence type="ECO:0000256" key="3">
    <source>
        <dbReference type="ARBA" id="ARBA00012976"/>
    </source>
</evidence>
<feature type="signal peptide" evidence="26">
    <location>
        <begin position="1"/>
        <end position="32"/>
    </location>
</feature>
<evidence type="ECO:0000256" key="18">
    <source>
        <dbReference type="ARBA" id="ARBA00043746"/>
    </source>
</evidence>
<evidence type="ECO:0000256" key="23">
    <source>
        <dbReference type="ARBA" id="ARBA00043829"/>
    </source>
</evidence>
<dbReference type="GO" id="GO:0003993">
    <property type="term" value="F:acid phosphatase activity"/>
    <property type="evidence" value="ECO:0007669"/>
    <property type="project" value="TreeGrafter"/>
</dbReference>
<sequence length="468" mass="53691">MLCMSGAAPGAGAGRPGSLLLLLWLSIRLCSASSGRFPWAEHYGTKSRYEGLRAEPLPGTSWLAPANCTALQLNALVRHGTRYPTRKNVPRMREVHQLIKAQGDPGNSLVQALAGWHMWYNERMDGNLHPLGTAEMVRLAKRLAAQFPTLFTARCYRESRLKFVTSSKHRCVNSTRSFIQGVASHLNLRDQAGGQWEVNDRLLRFFDHCQKFINRVENNDTALHQVELFKRGPEMERVMRNMGKKLGISPEALTTNMVEATFYLCTYEFILKGIVSPWCDVFEKEDVEVLEYLGDLKQYWKRSYGYKINGLSSYKLFQDLFHYMDQTIEESERNQSISHTAVIRFGHAETLLPVLTLMGYFKDKYPLLANNFEAQKGRKFRSGWISPFAANLVLVLYRCNEARGLGEKYKLQLFLNEKPLPFAHSGNLVTDYEEVKYSYEHLTESLKFNNVCEFATREDLISLEHDEL</sequence>
<evidence type="ECO:0000256" key="19">
    <source>
        <dbReference type="ARBA" id="ARBA00043747"/>
    </source>
</evidence>
<dbReference type="GO" id="GO:0005886">
    <property type="term" value="C:plasma membrane"/>
    <property type="evidence" value="ECO:0007669"/>
    <property type="project" value="UniProtKB-SubCell"/>
</dbReference>
<comment type="catalytic activity">
    <reaction evidence="13">
        <text>1D-myo-inositol 1,2,4,5,6-pentakisphosphate + H2O = 1D-myo-inositol 1,2,5,6-tetrakisphosphate + phosphate</text>
        <dbReference type="Rhea" id="RHEA:77115"/>
        <dbReference type="ChEBI" id="CHEBI:15377"/>
        <dbReference type="ChEBI" id="CHEBI:43474"/>
        <dbReference type="ChEBI" id="CHEBI:57798"/>
        <dbReference type="ChEBI" id="CHEBI:195535"/>
        <dbReference type="EC" id="3.1.3.62"/>
    </reaction>
    <physiologicalReaction direction="left-to-right" evidence="13">
        <dbReference type="Rhea" id="RHEA:77116"/>
    </physiologicalReaction>
</comment>
<keyword evidence="10" id="KW-0325">Glycoprotein</keyword>
<dbReference type="Proteomes" id="UP000287033">
    <property type="component" value="Unassembled WGS sequence"/>
</dbReference>
<evidence type="ECO:0000256" key="4">
    <source>
        <dbReference type="ARBA" id="ARBA00013040"/>
    </source>
</evidence>
<comment type="catalytic activity">
    <reaction evidence="19">
        <text>1D-myo-inositol 1,2,6-trisphosphate + H2O = 1D-myo-inositol 1,2-bisphosphate + phosphate</text>
        <dbReference type="Rhea" id="RHEA:77131"/>
        <dbReference type="ChEBI" id="CHEBI:15377"/>
        <dbReference type="ChEBI" id="CHEBI:43474"/>
        <dbReference type="ChEBI" id="CHEBI:195537"/>
        <dbReference type="ChEBI" id="CHEBI:195539"/>
        <dbReference type="EC" id="3.1.3.62"/>
    </reaction>
    <physiologicalReaction direction="left-to-right" evidence="19">
        <dbReference type="Rhea" id="RHEA:77132"/>
    </physiologicalReaction>
</comment>
<dbReference type="PANTHER" id="PTHR20963">
    <property type="entry name" value="MULTIPLE INOSITOL POLYPHOSPHATE PHOSPHATASE-RELATED"/>
    <property type="match status" value="1"/>
</dbReference>
<feature type="disulfide bond" evidence="25">
    <location>
        <begin position="68"/>
        <end position="399"/>
    </location>
</feature>
<keyword evidence="7 26" id="KW-0732">Signal</keyword>
<comment type="catalytic activity">
    <reaction evidence="12">
        <text>1D-myo-inositol 1,2,5,6-tetrakisphosphate + H2O = 1D-myo-inositol 1,2,6-trisphosphate + phosphate</text>
        <dbReference type="Rhea" id="RHEA:77119"/>
        <dbReference type="ChEBI" id="CHEBI:15377"/>
        <dbReference type="ChEBI" id="CHEBI:43474"/>
        <dbReference type="ChEBI" id="CHEBI:195535"/>
        <dbReference type="ChEBI" id="CHEBI:195537"/>
        <dbReference type="EC" id="3.1.3.62"/>
    </reaction>
    <physiologicalReaction direction="left-to-right" evidence="12">
        <dbReference type="Rhea" id="RHEA:77120"/>
    </physiologicalReaction>
</comment>
<comment type="catalytic activity">
    <reaction evidence="14">
        <text>1D-myo-inositol 1,2-bisphosphate + H2O = 1D-myo-inositol 2-phosphate + phosphate</text>
        <dbReference type="Rhea" id="RHEA:77135"/>
        <dbReference type="ChEBI" id="CHEBI:15377"/>
        <dbReference type="ChEBI" id="CHEBI:43474"/>
        <dbReference type="ChEBI" id="CHEBI:84142"/>
        <dbReference type="ChEBI" id="CHEBI:195539"/>
        <dbReference type="EC" id="3.1.3.62"/>
    </reaction>
    <physiologicalReaction direction="left-to-right" evidence="14">
        <dbReference type="Rhea" id="RHEA:77136"/>
    </physiologicalReaction>
</comment>
<dbReference type="SUPFAM" id="SSF53254">
    <property type="entry name" value="Phosphoglycerate mutase-like"/>
    <property type="match status" value="1"/>
</dbReference>
<evidence type="ECO:0000256" key="9">
    <source>
        <dbReference type="ARBA" id="ARBA00023136"/>
    </source>
</evidence>
<comment type="caution">
    <text evidence="27">The sequence shown here is derived from an EMBL/GenBank/DDBJ whole genome shotgun (WGS) entry which is preliminary data.</text>
</comment>
<comment type="catalytic activity">
    <reaction evidence="18">
        <text>1D-myo-inositol hexakisphosphate + H2O = 1D-myo-inositol 1,2,3,5,6-pentakisphosphate + phosphate</text>
        <dbReference type="Rhea" id="RHEA:20960"/>
        <dbReference type="ChEBI" id="CHEBI:15377"/>
        <dbReference type="ChEBI" id="CHEBI:43474"/>
        <dbReference type="ChEBI" id="CHEBI:58130"/>
        <dbReference type="ChEBI" id="CHEBI:58747"/>
    </reaction>
    <physiologicalReaction direction="left-to-right" evidence="18">
        <dbReference type="Rhea" id="RHEA:20961"/>
    </physiologicalReaction>
</comment>
<comment type="catalytic activity">
    <reaction evidence="23">
        <text>1D-myo-inositol 1,4,5,6-tetrakisphosphate + H2O = 1D-myo-inositol 1,4,5-trisphosphate + phosphate</text>
        <dbReference type="Rhea" id="RHEA:77147"/>
        <dbReference type="ChEBI" id="CHEBI:15377"/>
        <dbReference type="ChEBI" id="CHEBI:43474"/>
        <dbReference type="ChEBI" id="CHEBI:57627"/>
        <dbReference type="ChEBI" id="CHEBI:203600"/>
    </reaction>
    <physiologicalReaction direction="left-to-right" evidence="23">
        <dbReference type="Rhea" id="RHEA:77148"/>
    </physiologicalReaction>
</comment>
<dbReference type="OMA" id="ANSPWFA"/>
<dbReference type="EC" id="3.1.3.80" evidence="3"/>
<dbReference type="Gene3D" id="3.40.50.1240">
    <property type="entry name" value="Phosphoglycerate mutase-like"/>
    <property type="match status" value="1"/>
</dbReference>
<evidence type="ECO:0000256" key="14">
    <source>
        <dbReference type="ARBA" id="ARBA00043674"/>
    </source>
</evidence>
<comment type="catalytic activity">
    <reaction evidence="17">
        <text>1D-myo-inositol 1,2,3,6-tetrakisphosphate + H2O = 1D-myo-inositol 1,2,3-trisphosphate + phosphate</text>
        <dbReference type="Rhea" id="RHEA:77123"/>
        <dbReference type="ChEBI" id="CHEBI:15377"/>
        <dbReference type="ChEBI" id="CHEBI:43474"/>
        <dbReference type="ChEBI" id="CHEBI:195534"/>
        <dbReference type="ChEBI" id="CHEBI:195536"/>
    </reaction>
    <physiologicalReaction direction="left-to-right" evidence="17">
        <dbReference type="Rhea" id="RHEA:77124"/>
    </physiologicalReaction>
</comment>
<dbReference type="STRING" id="137246.A0A401S6F7"/>
<comment type="catalytic activity">
    <reaction evidence="21">
        <text>1D-myo-inositol 1,3,4,5,6-pentakisphosphate + H2O = 1D-myo-inositol 1,4,5,6-tetrakisphosphate + phosphate</text>
        <dbReference type="Rhea" id="RHEA:77143"/>
        <dbReference type="ChEBI" id="CHEBI:15377"/>
        <dbReference type="ChEBI" id="CHEBI:43474"/>
        <dbReference type="ChEBI" id="CHEBI:57627"/>
        <dbReference type="ChEBI" id="CHEBI:57733"/>
    </reaction>
    <physiologicalReaction direction="left-to-right" evidence="21">
        <dbReference type="Rhea" id="RHEA:77144"/>
    </physiologicalReaction>
</comment>
<keyword evidence="9" id="KW-0472">Membrane</keyword>
<comment type="similarity">
    <text evidence="2">Belongs to the histidine acid phosphatase family. MINPP1 subfamily.</text>
</comment>
<evidence type="ECO:0000256" key="8">
    <source>
        <dbReference type="ARBA" id="ARBA00022801"/>
    </source>
</evidence>
<accession>A0A401S6F7</accession>
<evidence type="ECO:0000313" key="28">
    <source>
        <dbReference type="Proteomes" id="UP000287033"/>
    </source>
</evidence>
<evidence type="ECO:0000256" key="25">
    <source>
        <dbReference type="PIRSR" id="PIRSR000894-2"/>
    </source>
</evidence>
<keyword evidence="8" id="KW-0378">Hydrolase</keyword>
<evidence type="ECO:0000256" key="22">
    <source>
        <dbReference type="ARBA" id="ARBA00043801"/>
    </source>
</evidence>